<evidence type="ECO:0000313" key="6">
    <source>
        <dbReference type="EMBL" id="PNW76329.1"/>
    </source>
</evidence>
<dbReference type="AlphaFoldDB" id="A0A2K3D717"/>
<feature type="compositionally biased region" description="Gly residues" evidence="3">
    <location>
        <begin position="552"/>
        <end position="564"/>
    </location>
</feature>
<keyword evidence="4" id="KW-0812">Transmembrane</keyword>
<feature type="region of interest" description="Disordered" evidence="3">
    <location>
        <begin position="194"/>
        <end position="213"/>
    </location>
</feature>
<feature type="region of interest" description="Disordered" evidence="3">
    <location>
        <begin position="1"/>
        <end position="20"/>
    </location>
</feature>
<dbReference type="FunCoup" id="A0A2K3D717">
    <property type="interactions" value="699"/>
</dbReference>
<feature type="transmembrane region" description="Helical" evidence="4">
    <location>
        <begin position="30"/>
        <end position="50"/>
    </location>
</feature>
<dbReference type="Proteomes" id="UP000006906">
    <property type="component" value="Chromosome 12"/>
</dbReference>
<dbReference type="Pfam" id="PF05686">
    <property type="entry name" value="Glyco_transf_90"/>
    <property type="match status" value="1"/>
</dbReference>
<evidence type="ECO:0000259" key="5">
    <source>
        <dbReference type="SMART" id="SM00672"/>
    </source>
</evidence>
<keyword evidence="2" id="KW-0808">Transferase</keyword>
<dbReference type="InterPro" id="IPR006598">
    <property type="entry name" value="CAP10"/>
</dbReference>
<evidence type="ECO:0000256" key="3">
    <source>
        <dbReference type="SAM" id="MobiDB-lite"/>
    </source>
</evidence>
<dbReference type="PANTHER" id="PTHR12203">
    <property type="entry name" value="KDEL LYS-ASP-GLU-LEU CONTAINING - RELATED"/>
    <property type="match status" value="1"/>
</dbReference>
<proteinExistence type="inferred from homology"/>
<organism evidence="6 7">
    <name type="scientific">Chlamydomonas reinhardtii</name>
    <name type="common">Chlamydomonas smithii</name>
    <dbReference type="NCBI Taxonomy" id="3055"/>
    <lineage>
        <taxon>Eukaryota</taxon>
        <taxon>Viridiplantae</taxon>
        <taxon>Chlorophyta</taxon>
        <taxon>core chlorophytes</taxon>
        <taxon>Chlorophyceae</taxon>
        <taxon>CS clade</taxon>
        <taxon>Chlamydomonadales</taxon>
        <taxon>Chlamydomonadaceae</taxon>
        <taxon>Chlamydomonas</taxon>
    </lineage>
</organism>
<dbReference type="GO" id="GO:0016740">
    <property type="term" value="F:transferase activity"/>
    <property type="evidence" value="ECO:0007669"/>
    <property type="project" value="UniProtKB-KW"/>
</dbReference>
<evidence type="ECO:0000256" key="4">
    <source>
        <dbReference type="SAM" id="Phobius"/>
    </source>
</evidence>
<comment type="similarity">
    <text evidence="1">Belongs to the glycosyltransferase 90 family.</text>
</comment>
<feature type="domain" description="Glycosyl transferase CAP10" evidence="5">
    <location>
        <begin position="178"/>
        <end position="453"/>
    </location>
</feature>
<dbReference type="RefSeq" id="XP_001703030.2">
    <property type="nucleotide sequence ID" value="XM_001702978.2"/>
</dbReference>
<keyword evidence="7" id="KW-1185">Reference proteome</keyword>
<dbReference type="EMBL" id="CM008973">
    <property type="protein sequence ID" value="PNW76329.1"/>
    <property type="molecule type" value="Genomic_DNA"/>
</dbReference>
<dbReference type="InParanoid" id="A0A2K3D717"/>
<dbReference type="KEGG" id="cre:CHLRE_12g546452v5"/>
<feature type="region of interest" description="Disordered" evidence="3">
    <location>
        <begin position="544"/>
        <end position="564"/>
    </location>
</feature>
<dbReference type="SMART" id="SM00672">
    <property type="entry name" value="CAP10"/>
    <property type="match status" value="1"/>
</dbReference>
<protein>
    <recommendedName>
        <fullName evidence="5">Glycosyl transferase CAP10 domain-containing protein</fullName>
    </recommendedName>
</protein>
<dbReference type="OMA" id="PVMRHCK"/>
<dbReference type="PANTHER" id="PTHR12203:SF35">
    <property type="entry name" value="PROTEIN O-GLUCOSYLTRANSFERASE 1"/>
    <property type="match status" value="1"/>
</dbReference>
<dbReference type="ExpressionAtlas" id="A0A2K3D717">
    <property type="expression patterns" value="baseline and differential"/>
</dbReference>
<dbReference type="InterPro" id="IPR051091">
    <property type="entry name" value="O-Glucosyltr/Glycosyltrsf_90"/>
</dbReference>
<dbReference type="PaxDb" id="3055-EDO96675"/>
<reference evidence="6 7" key="1">
    <citation type="journal article" date="2007" name="Science">
        <title>The Chlamydomonas genome reveals the evolution of key animal and plant functions.</title>
        <authorList>
            <person name="Merchant S.S."/>
            <person name="Prochnik S.E."/>
            <person name="Vallon O."/>
            <person name="Harris E.H."/>
            <person name="Karpowicz S.J."/>
            <person name="Witman G.B."/>
            <person name="Terry A."/>
            <person name="Salamov A."/>
            <person name="Fritz-Laylin L.K."/>
            <person name="Marechal-Drouard L."/>
            <person name="Marshall W.F."/>
            <person name="Qu L.H."/>
            <person name="Nelson D.R."/>
            <person name="Sanderfoot A.A."/>
            <person name="Spalding M.H."/>
            <person name="Kapitonov V.V."/>
            <person name="Ren Q."/>
            <person name="Ferris P."/>
            <person name="Lindquist E."/>
            <person name="Shapiro H."/>
            <person name="Lucas S.M."/>
            <person name="Grimwood J."/>
            <person name="Schmutz J."/>
            <person name="Cardol P."/>
            <person name="Cerutti H."/>
            <person name="Chanfreau G."/>
            <person name="Chen C.L."/>
            <person name="Cognat V."/>
            <person name="Croft M.T."/>
            <person name="Dent R."/>
            <person name="Dutcher S."/>
            <person name="Fernandez E."/>
            <person name="Fukuzawa H."/>
            <person name="Gonzalez-Ballester D."/>
            <person name="Gonzalez-Halphen D."/>
            <person name="Hallmann A."/>
            <person name="Hanikenne M."/>
            <person name="Hippler M."/>
            <person name="Inwood W."/>
            <person name="Jabbari K."/>
            <person name="Kalanon M."/>
            <person name="Kuras R."/>
            <person name="Lefebvre P.A."/>
            <person name="Lemaire S.D."/>
            <person name="Lobanov A.V."/>
            <person name="Lohr M."/>
            <person name="Manuell A."/>
            <person name="Meier I."/>
            <person name="Mets L."/>
            <person name="Mittag M."/>
            <person name="Mittelmeier T."/>
            <person name="Moroney J.V."/>
            <person name="Moseley J."/>
            <person name="Napoli C."/>
            <person name="Nedelcu A.M."/>
            <person name="Niyogi K."/>
            <person name="Novoselov S.V."/>
            <person name="Paulsen I.T."/>
            <person name="Pazour G."/>
            <person name="Purton S."/>
            <person name="Ral J.P."/>
            <person name="Riano-Pachon D.M."/>
            <person name="Riekhof W."/>
            <person name="Rymarquis L."/>
            <person name="Schroda M."/>
            <person name="Stern D."/>
            <person name="Umen J."/>
            <person name="Willows R."/>
            <person name="Wilson N."/>
            <person name="Zimmer S.L."/>
            <person name="Allmer J."/>
            <person name="Balk J."/>
            <person name="Bisova K."/>
            <person name="Chen C.J."/>
            <person name="Elias M."/>
            <person name="Gendler K."/>
            <person name="Hauser C."/>
            <person name="Lamb M.R."/>
            <person name="Ledford H."/>
            <person name="Long J.C."/>
            <person name="Minagawa J."/>
            <person name="Page M.D."/>
            <person name="Pan J."/>
            <person name="Pootakham W."/>
            <person name="Roje S."/>
            <person name="Rose A."/>
            <person name="Stahlberg E."/>
            <person name="Terauchi A.M."/>
            <person name="Yang P."/>
            <person name="Ball S."/>
            <person name="Bowler C."/>
            <person name="Dieckmann C.L."/>
            <person name="Gladyshev V.N."/>
            <person name="Green P."/>
            <person name="Jorgensen R."/>
            <person name="Mayfield S."/>
            <person name="Mueller-Roeber B."/>
            <person name="Rajamani S."/>
            <person name="Sayre R.T."/>
            <person name="Brokstein P."/>
            <person name="Dubchak I."/>
            <person name="Goodstein D."/>
            <person name="Hornick L."/>
            <person name="Huang Y.W."/>
            <person name="Jhaveri J."/>
            <person name="Luo Y."/>
            <person name="Martinez D."/>
            <person name="Ngau W.C."/>
            <person name="Otillar B."/>
            <person name="Poliakov A."/>
            <person name="Porter A."/>
            <person name="Szajkowski L."/>
            <person name="Werner G."/>
            <person name="Zhou K."/>
            <person name="Grigoriev I.V."/>
            <person name="Rokhsar D.S."/>
            <person name="Grossman A.R."/>
        </authorList>
    </citation>
    <scope>NUCLEOTIDE SEQUENCE [LARGE SCALE GENOMIC DNA]</scope>
    <source>
        <strain evidence="7">CC-503</strain>
    </source>
</reference>
<sequence length="564" mass="60252">MPARCQSGSPPADVNHVDLRARPRRPPRRALLAVSLISVVTWWGCLWPLAAGRGSNSSSAGGRSSSAGGKDSLVASHCARYSAFEAGIAEDLLPWYDQGISEALADRLLQERSMGGRHRAPGLPLAVVGGRLYVVGLAGDGPGAADQQRIANCWPWQAENLVTYAHAMRRLVARWGGALPDLEFLVETQDAPGQDMGVGGQGQPGAQPDPAAEWGVWPEPPARQHGRLPVMRHCKAATSTDIAVPIFHMYTLRLDEALLAAGAQERLARDHPWEARQQAAFAAGTNYHRHQVVPSTLKQWDGKNRGKTVEMVREALADYLAQELQHPNITYSKGSTPIADWARYRMVMHVDGISCSSRIVQLLALGSVVLREQSGYMGFYDRLLTKFVHYVPFWSQRPREVLWAYNWVLANDEAARAIAARGQAFARHFLSREAVECFWLLLLRHYARLQRFRPGTRAVAAAAAAARNSIGTGGAQQLVLTPIDDWLAKQEGTVSGWAPTHVADRGGELDLLPAVDMTAAAAVAGGQGGGAGAAAATAAGAAGAPGAVAGTGRIGGKGAAGRAS</sequence>
<accession>A0A2K3D717</accession>
<name>A0A2K3D717_CHLRE</name>
<keyword evidence="4" id="KW-1133">Transmembrane helix</keyword>
<evidence type="ECO:0000256" key="2">
    <source>
        <dbReference type="ARBA" id="ARBA00022679"/>
    </source>
</evidence>
<evidence type="ECO:0000256" key="1">
    <source>
        <dbReference type="ARBA" id="ARBA00010118"/>
    </source>
</evidence>
<evidence type="ECO:0000313" key="7">
    <source>
        <dbReference type="Proteomes" id="UP000006906"/>
    </source>
</evidence>
<dbReference type="GeneID" id="5728585"/>
<keyword evidence="4" id="KW-0472">Membrane</keyword>
<dbReference type="Gramene" id="PNW76329">
    <property type="protein sequence ID" value="PNW76329"/>
    <property type="gene ID" value="CHLRE_12g546452v5"/>
</dbReference>
<gene>
    <name evidence="6" type="ORF">CHLRE_12g546452v5</name>
</gene>
<dbReference type="OrthoDB" id="541052at2759"/>